<organism evidence="6 7">
    <name type="scientific">Bathycoccus prasinos</name>
    <dbReference type="NCBI Taxonomy" id="41875"/>
    <lineage>
        <taxon>Eukaryota</taxon>
        <taxon>Viridiplantae</taxon>
        <taxon>Chlorophyta</taxon>
        <taxon>Mamiellophyceae</taxon>
        <taxon>Mamiellales</taxon>
        <taxon>Bathycoccaceae</taxon>
        <taxon>Bathycoccus</taxon>
    </lineage>
</organism>
<dbReference type="STRING" id="41875.K8EHN1"/>
<evidence type="ECO:0000256" key="1">
    <source>
        <dbReference type="ARBA" id="ARBA00007197"/>
    </source>
</evidence>
<dbReference type="SUPFAM" id="SSF54736">
    <property type="entry name" value="ClpS-like"/>
    <property type="match status" value="1"/>
</dbReference>
<dbReference type="InterPro" id="IPR000206">
    <property type="entry name" value="Ribosomal_bL12"/>
</dbReference>
<dbReference type="Pfam" id="PF00542">
    <property type="entry name" value="Ribosomal_L12"/>
    <property type="match status" value="1"/>
</dbReference>
<dbReference type="GO" id="GO:0006412">
    <property type="term" value="P:translation"/>
    <property type="evidence" value="ECO:0007669"/>
    <property type="project" value="InterPro"/>
</dbReference>
<dbReference type="InterPro" id="IPR008932">
    <property type="entry name" value="Ribosomal_bL12_oligo"/>
</dbReference>
<keyword evidence="7" id="KW-1185">Reference proteome</keyword>
<dbReference type="eggNOG" id="KOG1715">
    <property type="taxonomic scope" value="Eukaryota"/>
</dbReference>
<reference evidence="6 7" key="1">
    <citation type="submission" date="2011-10" db="EMBL/GenBank/DDBJ databases">
        <authorList>
            <person name="Genoscope - CEA"/>
        </authorList>
    </citation>
    <scope>NUCLEOTIDE SEQUENCE [LARGE SCALE GENOMIC DNA]</scope>
    <source>
        <strain evidence="6 7">RCC 1105</strain>
    </source>
</reference>
<proteinExistence type="inferred from homology"/>
<dbReference type="GeneID" id="19014428"/>
<dbReference type="Gene3D" id="3.30.1390.10">
    <property type="match status" value="1"/>
</dbReference>
<dbReference type="GO" id="GO:0003735">
    <property type="term" value="F:structural constituent of ribosome"/>
    <property type="evidence" value="ECO:0007669"/>
    <property type="project" value="InterPro"/>
</dbReference>
<evidence type="ECO:0000256" key="2">
    <source>
        <dbReference type="ARBA" id="ARBA00022980"/>
    </source>
</evidence>
<dbReference type="KEGG" id="bpg:Bathy08g04490"/>
<name>K8EHN1_9CHLO</name>
<dbReference type="GO" id="GO:0022625">
    <property type="term" value="C:cytosolic large ribosomal subunit"/>
    <property type="evidence" value="ECO:0007669"/>
    <property type="project" value="TreeGrafter"/>
</dbReference>
<protein>
    <submittedName>
        <fullName evidence="6">50S ribosomal protein L7/L12</fullName>
    </submittedName>
</protein>
<dbReference type="CDD" id="cd00387">
    <property type="entry name" value="Ribosomal_L7_L12"/>
    <property type="match status" value="1"/>
</dbReference>
<evidence type="ECO:0000259" key="4">
    <source>
        <dbReference type="Pfam" id="PF00542"/>
    </source>
</evidence>
<dbReference type="PANTHER" id="PTHR45987">
    <property type="entry name" value="39S RIBOSOMAL PROTEIN L12"/>
    <property type="match status" value="1"/>
</dbReference>
<dbReference type="InterPro" id="IPR013823">
    <property type="entry name" value="Ribosomal_bL12_C"/>
</dbReference>
<evidence type="ECO:0000313" key="6">
    <source>
        <dbReference type="EMBL" id="CCO17526.1"/>
    </source>
</evidence>
<dbReference type="Proteomes" id="UP000198341">
    <property type="component" value="Chromosome 8"/>
</dbReference>
<dbReference type="EMBL" id="FO082271">
    <property type="protein sequence ID" value="CCO17526.1"/>
    <property type="molecule type" value="Genomic_DNA"/>
</dbReference>
<dbReference type="HAMAP" id="MF_00368">
    <property type="entry name" value="Ribosomal_bL12"/>
    <property type="match status" value="1"/>
</dbReference>
<keyword evidence="2 6" id="KW-0689">Ribosomal protein</keyword>
<feature type="domain" description="Large ribosomal subunit protein bL12 C-terminal" evidence="4">
    <location>
        <begin position="81"/>
        <end position="148"/>
    </location>
</feature>
<dbReference type="InterPro" id="IPR036235">
    <property type="entry name" value="Ribosomal_bL12_oligo_N_sf"/>
</dbReference>
<evidence type="ECO:0000256" key="3">
    <source>
        <dbReference type="ARBA" id="ARBA00023274"/>
    </source>
</evidence>
<evidence type="ECO:0000313" key="7">
    <source>
        <dbReference type="Proteomes" id="UP000198341"/>
    </source>
</evidence>
<comment type="similarity">
    <text evidence="1">Belongs to the bacterial ribosomal protein bL12 family.</text>
</comment>
<dbReference type="SUPFAM" id="SSF48300">
    <property type="entry name" value="Ribosomal protein L7/12, oligomerisation (N-terminal) domain"/>
    <property type="match status" value="1"/>
</dbReference>
<dbReference type="InterPro" id="IPR014719">
    <property type="entry name" value="Ribosomal_bL12_C/ClpS-like"/>
</dbReference>
<accession>K8EHN1</accession>
<dbReference type="AlphaFoldDB" id="K8EHN1"/>
<dbReference type="RefSeq" id="XP_007511405.1">
    <property type="nucleotide sequence ID" value="XM_007511343.1"/>
</dbReference>
<evidence type="ECO:0000259" key="5">
    <source>
        <dbReference type="Pfam" id="PF16320"/>
    </source>
</evidence>
<dbReference type="NCBIfam" id="TIGR00855">
    <property type="entry name" value="L12"/>
    <property type="match status" value="1"/>
</dbReference>
<dbReference type="GO" id="GO:0003729">
    <property type="term" value="F:mRNA binding"/>
    <property type="evidence" value="ECO:0007669"/>
    <property type="project" value="TreeGrafter"/>
</dbReference>
<dbReference type="Pfam" id="PF16320">
    <property type="entry name" value="Ribosomal_L12_N"/>
    <property type="match status" value="1"/>
</dbReference>
<sequence length="148" mass="15340">MAKSSLKAKPTRGARIALKSAKTDEIIESMKTLTLMEASELVAQIEETFGVDASAPAGGGMVMAAGAAAGGGEAAEAKTEFDLVITEVAADKRIACIKVVRGLSELGLKEAKDAVTNLPFTLLEGKKKEDCEAAQKTLEEAGAKSELK</sequence>
<keyword evidence="3" id="KW-0687">Ribonucleoprotein</keyword>
<dbReference type="OrthoDB" id="250175at2759"/>
<dbReference type="Gene3D" id="1.20.5.710">
    <property type="entry name" value="Single helix bin"/>
    <property type="match status" value="1"/>
</dbReference>
<gene>
    <name evidence="6" type="ORF">Bathy08g04490</name>
</gene>
<feature type="domain" description="Large ribosomal subunit protein bL12 oligomerization" evidence="5">
    <location>
        <begin position="22"/>
        <end position="70"/>
    </location>
</feature>
<dbReference type="PANTHER" id="PTHR45987:SF4">
    <property type="entry name" value="LARGE RIBOSOMAL SUBUNIT PROTEIN BL12M"/>
    <property type="match status" value="1"/>
</dbReference>